<dbReference type="OrthoDB" id="25402at2759"/>
<dbReference type="Proteomes" id="UP000801492">
    <property type="component" value="Unassembled WGS sequence"/>
</dbReference>
<dbReference type="GO" id="GO:0003676">
    <property type="term" value="F:nucleic acid binding"/>
    <property type="evidence" value="ECO:0007669"/>
    <property type="project" value="InterPro"/>
</dbReference>
<sequence length="203" mass="24360">MVRRHLSEPEVARIVTLVEEGYTYRAVGDRMGRHRVTTRPDDRAIIRHVRREPFVHSNIVAQNFPNRRQQQPERRQRVRNISSRRVRNRLGETGLRARHPNRVPILLTRHRRARSAYANEHRQWTLRQWGNVLFTDESRFSLHGNDRRPLVWRRPGERFRQNFVRPVAAYNGRSVMVWGGVSQTWKIPLVIIRENLTARRYIN</sequence>
<dbReference type="PANTHER" id="PTHR23022:SF135">
    <property type="entry name" value="SI:DKEY-77F5.3"/>
    <property type="match status" value="1"/>
</dbReference>
<reference evidence="1" key="1">
    <citation type="submission" date="2019-08" db="EMBL/GenBank/DDBJ databases">
        <title>The genome of the North American firefly Photinus pyralis.</title>
        <authorList>
            <consortium name="Photinus pyralis genome working group"/>
            <person name="Fallon T.R."/>
            <person name="Sander Lower S.E."/>
            <person name="Weng J.-K."/>
        </authorList>
    </citation>
    <scope>NUCLEOTIDE SEQUENCE</scope>
    <source>
        <strain evidence="1">TRF0915ILg1</strain>
        <tissue evidence="1">Whole body</tissue>
    </source>
</reference>
<dbReference type="AlphaFoldDB" id="A0A8K0CLX3"/>
<proteinExistence type="predicted"/>
<dbReference type="EMBL" id="VTPC01062888">
    <property type="protein sequence ID" value="KAF2889745.1"/>
    <property type="molecule type" value="Genomic_DNA"/>
</dbReference>
<dbReference type="PANTHER" id="PTHR23022">
    <property type="entry name" value="TRANSPOSABLE ELEMENT-RELATED"/>
    <property type="match status" value="1"/>
</dbReference>
<organism evidence="1 2">
    <name type="scientific">Ignelater luminosus</name>
    <name type="common">Cucubano</name>
    <name type="synonym">Pyrophorus luminosus</name>
    <dbReference type="NCBI Taxonomy" id="2038154"/>
    <lineage>
        <taxon>Eukaryota</taxon>
        <taxon>Metazoa</taxon>
        <taxon>Ecdysozoa</taxon>
        <taxon>Arthropoda</taxon>
        <taxon>Hexapoda</taxon>
        <taxon>Insecta</taxon>
        <taxon>Pterygota</taxon>
        <taxon>Neoptera</taxon>
        <taxon>Endopterygota</taxon>
        <taxon>Coleoptera</taxon>
        <taxon>Polyphaga</taxon>
        <taxon>Elateriformia</taxon>
        <taxon>Elateroidea</taxon>
        <taxon>Elateridae</taxon>
        <taxon>Agrypninae</taxon>
        <taxon>Pyrophorini</taxon>
        <taxon>Ignelater</taxon>
    </lineage>
</organism>
<evidence type="ECO:0000313" key="1">
    <source>
        <dbReference type="EMBL" id="KAF2889745.1"/>
    </source>
</evidence>
<comment type="caution">
    <text evidence="1">The sequence shown here is derived from an EMBL/GenBank/DDBJ whole genome shotgun (WGS) entry which is preliminary data.</text>
</comment>
<accession>A0A8K0CLX3</accession>
<gene>
    <name evidence="1" type="ORF">ILUMI_16428</name>
</gene>
<dbReference type="InterPro" id="IPR052338">
    <property type="entry name" value="Transposase_5"/>
</dbReference>
<dbReference type="Gene3D" id="3.30.420.10">
    <property type="entry name" value="Ribonuclease H-like superfamily/Ribonuclease H"/>
    <property type="match status" value="1"/>
</dbReference>
<dbReference type="InterPro" id="IPR036397">
    <property type="entry name" value="RNaseH_sf"/>
</dbReference>
<name>A0A8K0CLX3_IGNLU</name>
<evidence type="ECO:0008006" key="3">
    <source>
        <dbReference type="Google" id="ProtNLM"/>
    </source>
</evidence>
<evidence type="ECO:0000313" key="2">
    <source>
        <dbReference type="Proteomes" id="UP000801492"/>
    </source>
</evidence>
<keyword evidence="2" id="KW-1185">Reference proteome</keyword>
<protein>
    <recommendedName>
        <fullName evidence="3">Transposase</fullName>
    </recommendedName>
</protein>